<dbReference type="PROSITE" id="PS51257">
    <property type="entry name" value="PROKAR_LIPOPROTEIN"/>
    <property type="match status" value="1"/>
</dbReference>
<accession>A0A379MS36</accession>
<dbReference type="AlphaFoldDB" id="A0A379MS36"/>
<protein>
    <recommendedName>
        <fullName evidence="3">DUF5119 domain-containing protein</fullName>
    </recommendedName>
</protein>
<dbReference type="EMBL" id="UGVL01000001">
    <property type="protein sequence ID" value="SUE34333.1"/>
    <property type="molecule type" value="Genomic_DNA"/>
</dbReference>
<organism evidence="1 2">
    <name type="scientific">Rikenella microfusus</name>
    <dbReference type="NCBI Taxonomy" id="28139"/>
    <lineage>
        <taxon>Bacteria</taxon>
        <taxon>Pseudomonadati</taxon>
        <taxon>Bacteroidota</taxon>
        <taxon>Bacteroidia</taxon>
        <taxon>Bacteroidales</taxon>
        <taxon>Rikenellaceae</taxon>
        <taxon>Rikenella</taxon>
    </lineage>
</organism>
<dbReference type="RefSeq" id="WP_027291793.1">
    <property type="nucleotide sequence ID" value="NZ_UGVL01000001.1"/>
</dbReference>
<reference evidence="1 2" key="1">
    <citation type="submission" date="2018-06" db="EMBL/GenBank/DDBJ databases">
        <authorList>
            <consortium name="Pathogen Informatics"/>
            <person name="Doyle S."/>
        </authorList>
    </citation>
    <scope>NUCLEOTIDE SEQUENCE [LARGE SCALE GENOMIC DNA]</scope>
    <source>
        <strain evidence="1 2">NCTC11190</strain>
    </source>
</reference>
<name>A0A379MS36_9BACT</name>
<sequence length="296" mass="31347">MKNEKLHISVWLAAGILLAGTMGGCTKRSLSQRPSDGPLKIEFVWPGETAAAKAVPTGAQVLLYGSDGSLFRTVQCSAEGHECRVPADTYTVLVVNSDRSNAVCDQEESHRDCCVVAADDPDNENAVRHVDNVYCIGEERVEVKPGNTATTVTLYPQDVVKRIRFSIDPDYIDDIESLGLGMTGVVPSVCLKDCSDAQDGTKNIRAEAQPEGTTGLYTARMSVFGWRGRNIVTATIRHTDGSEETTVPQDISSQLQALADDGGTVAVTLGLPDGGEIAVTATVESWGTGNGSGTAV</sequence>
<dbReference type="Proteomes" id="UP000255233">
    <property type="component" value="Unassembled WGS sequence"/>
</dbReference>
<dbReference type="InterPro" id="IPR033410">
    <property type="entry name" value="DUF5119"/>
</dbReference>
<dbReference type="OrthoDB" id="1097988at2"/>
<keyword evidence="2" id="KW-1185">Reference proteome</keyword>
<gene>
    <name evidence="1" type="ORF">NCTC11190_01556</name>
</gene>
<dbReference type="STRING" id="880526.GCA_000427365_02263"/>
<evidence type="ECO:0000313" key="2">
    <source>
        <dbReference type="Proteomes" id="UP000255233"/>
    </source>
</evidence>
<proteinExistence type="predicted"/>
<evidence type="ECO:0000313" key="1">
    <source>
        <dbReference type="EMBL" id="SUE34333.1"/>
    </source>
</evidence>
<evidence type="ECO:0008006" key="3">
    <source>
        <dbReference type="Google" id="ProtNLM"/>
    </source>
</evidence>
<dbReference type="Pfam" id="PF17145">
    <property type="entry name" value="DUF5119"/>
    <property type="match status" value="1"/>
</dbReference>